<gene>
    <name evidence="3" type="ORF">IMW75_05210</name>
</gene>
<feature type="domain" description="DJ-1/PfpI" evidence="2">
    <location>
        <begin position="8"/>
        <end position="175"/>
    </location>
</feature>
<evidence type="ECO:0000313" key="3">
    <source>
        <dbReference type="EMBL" id="MBN3964689.1"/>
    </source>
</evidence>
<evidence type="ECO:0000256" key="1">
    <source>
        <dbReference type="ARBA" id="ARBA00008542"/>
    </source>
</evidence>
<name>A0ABS3AEL3_9PSED</name>
<dbReference type="PROSITE" id="PS51276">
    <property type="entry name" value="PEPTIDASE_C56_PFPI"/>
    <property type="match status" value="1"/>
</dbReference>
<dbReference type="NCBIfam" id="TIGR01382">
    <property type="entry name" value="PfpI"/>
    <property type="match status" value="1"/>
</dbReference>
<dbReference type="Proteomes" id="UP000772591">
    <property type="component" value="Unassembled WGS sequence"/>
</dbReference>
<dbReference type="RefSeq" id="WP_205892044.1">
    <property type="nucleotide sequence ID" value="NZ_JADEVO010000005.1"/>
</dbReference>
<dbReference type="Pfam" id="PF01965">
    <property type="entry name" value="DJ-1_PfpI"/>
    <property type="match status" value="1"/>
</dbReference>
<dbReference type="CDD" id="cd03134">
    <property type="entry name" value="GATase1_PfpI_like"/>
    <property type="match status" value="1"/>
</dbReference>
<dbReference type="PANTHER" id="PTHR42733">
    <property type="entry name" value="DJ-1 PROTEIN"/>
    <property type="match status" value="1"/>
</dbReference>
<dbReference type="Gene3D" id="3.40.50.880">
    <property type="match status" value="1"/>
</dbReference>
<comment type="similarity">
    <text evidence="1">Belongs to the peptidase C56 family.</text>
</comment>
<reference evidence="3 4" key="1">
    <citation type="journal article" date="2021" name="Int. J. Syst. Evol. Microbiol.">
        <title>Pseudomonas piscium sp. nov., Pseudomonas pisciculturae sp. nov., Pseudomonas mucoides sp. nov. and Pseudomonas neuropathica sp. nov. isolated from rainbow trout.</title>
        <authorList>
            <person name="Duman M."/>
            <person name="Mulet M."/>
            <person name="Altun S."/>
            <person name="Saticioglu I.B."/>
            <person name="Gomila M."/>
            <person name="Lalucat J."/>
            <person name="Garcia-Valdes E."/>
        </authorList>
    </citation>
    <scope>NUCLEOTIDE SEQUENCE [LARGE SCALE GENOMIC DNA]</scope>
    <source>
        <strain evidence="3 4">LMG 28632</strain>
    </source>
</reference>
<dbReference type="PANTHER" id="PTHR42733:SF12">
    <property type="entry name" value="PROTEINASE"/>
    <property type="match status" value="1"/>
</dbReference>
<organism evidence="3 4">
    <name type="scientific">Pseudomonas gregormendelii</name>
    <dbReference type="NCBI Taxonomy" id="1628277"/>
    <lineage>
        <taxon>Bacteria</taxon>
        <taxon>Pseudomonadati</taxon>
        <taxon>Pseudomonadota</taxon>
        <taxon>Gammaproteobacteria</taxon>
        <taxon>Pseudomonadales</taxon>
        <taxon>Pseudomonadaceae</taxon>
        <taxon>Pseudomonas</taxon>
    </lineage>
</organism>
<keyword evidence="4" id="KW-1185">Reference proteome</keyword>
<dbReference type="InterPro" id="IPR006286">
    <property type="entry name" value="C56_PfpI-like"/>
</dbReference>
<sequence>MSHSLNGKRVAILVTDGFEQVELTGPKQALEDAGVQVDILSAEQGQVKGWNHDEPADDFKVDGTFKGASADHYDAIVLPGGVQNSDTIRIDQDAQHLVKTGTSAGKPIPVICHGGWLLVSAGLVSGKTMTSYKTLRDDLLNAGANWVDKEVVKDGNLISSRQPDDIPAFNRELIAALSEY</sequence>
<proteinExistence type="inferred from homology"/>
<dbReference type="InterPro" id="IPR029062">
    <property type="entry name" value="Class_I_gatase-like"/>
</dbReference>
<protein>
    <submittedName>
        <fullName evidence="3">Type 1 glutamine amidotransferase</fullName>
    </submittedName>
</protein>
<comment type="caution">
    <text evidence="3">The sequence shown here is derived from an EMBL/GenBank/DDBJ whole genome shotgun (WGS) entry which is preliminary data.</text>
</comment>
<keyword evidence="3" id="KW-0315">Glutamine amidotransferase</keyword>
<dbReference type="EMBL" id="JADEVO010000005">
    <property type="protein sequence ID" value="MBN3964689.1"/>
    <property type="molecule type" value="Genomic_DNA"/>
</dbReference>
<dbReference type="SUPFAM" id="SSF52317">
    <property type="entry name" value="Class I glutamine amidotransferase-like"/>
    <property type="match status" value="1"/>
</dbReference>
<evidence type="ECO:0000259" key="2">
    <source>
        <dbReference type="Pfam" id="PF01965"/>
    </source>
</evidence>
<evidence type="ECO:0000313" key="4">
    <source>
        <dbReference type="Proteomes" id="UP000772591"/>
    </source>
</evidence>
<dbReference type="InterPro" id="IPR002818">
    <property type="entry name" value="DJ-1/PfpI"/>
</dbReference>
<accession>A0ABS3AEL3</accession>